<name>A0A6S6QQT4_9FIRM</name>
<dbReference type="InterPro" id="IPR029044">
    <property type="entry name" value="Nucleotide-diphossugar_trans"/>
</dbReference>
<dbReference type="PANTHER" id="PTHR32385:SF15">
    <property type="entry name" value="INOSITOL PHOSPHOCERAMIDE MANNOSYLTRANSFERASE 1"/>
    <property type="match status" value="1"/>
</dbReference>
<evidence type="ECO:0000313" key="1">
    <source>
        <dbReference type="EMBL" id="BCJ92954.1"/>
    </source>
</evidence>
<dbReference type="GO" id="GO:0000030">
    <property type="term" value="F:mannosyltransferase activity"/>
    <property type="evidence" value="ECO:0007669"/>
    <property type="project" value="TreeGrafter"/>
</dbReference>
<keyword evidence="2" id="KW-1185">Reference proteome</keyword>
<dbReference type="GO" id="GO:0051999">
    <property type="term" value="P:mannosyl-inositol phosphorylceramide biosynthetic process"/>
    <property type="evidence" value="ECO:0007669"/>
    <property type="project" value="TreeGrafter"/>
</dbReference>
<dbReference type="KEGG" id="acel:acsn021_05230"/>
<dbReference type="AlphaFoldDB" id="A0A6S6QQT4"/>
<dbReference type="SUPFAM" id="SSF53448">
    <property type="entry name" value="Nucleotide-diphospho-sugar transferases"/>
    <property type="match status" value="1"/>
</dbReference>
<gene>
    <name evidence="1" type="ORF">acsn021_05230</name>
</gene>
<dbReference type="PANTHER" id="PTHR32385">
    <property type="entry name" value="MANNOSYL PHOSPHORYLINOSITOL CERAMIDE SYNTHASE"/>
    <property type="match status" value="1"/>
</dbReference>
<sequence>MVLKNCNMKEFHEKLGNKQLICFGIGNDIGQMILNYPEYSWAEKITFLVDNDCNKHGKLIEIQGKRFEIKTIKELINTDKTQMVIIITCSYYYEIVKQLNSLEGFEAVECYIYNFMLNLMPEYDMPMENEKEFLIPPVIHYCWFGKGALPDFYKKCIASWKKYCPTYEIVEWNESNCDLTENLYALQAYQNKKYGFVPDYFRLKIIYENGGIYLDTDVEVIKNLDLLRYNKCFCGMQLPGEVNLGLGFGACKGNQIINKLLETYSGLIFQEKTGNLNEIASPVYQTNDLFSMGMEYGNKIQKIGNMVIYPTDVLSPKNLYTNMINVTKNTHTIHHFDGSWASGDRLIRKKKRIQESQELQKLFI</sequence>
<reference evidence="1 2" key="1">
    <citation type="journal article" date="2016" name="Int. J. Syst. Evol. Microbiol.">
        <title>Descriptions of Anaerotaenia torta gen. nov., sp. nov. and Anaerocolumna cellulosilytica gen. nov., sp. nov. isolated from a methanogenic reactor of cattle waste.</title>
        <authorList>
            <person name="Uek A."/>
            <person name="Ohtaki Y."/>
            <person name="Kaku N."/>
            <person name="Ueki K."/>
        </authorList>
    </citation>
    <scope>NUCLEOTIDE SEQUENCE [LARGE SCALE GENOMIC DNA]</scope>
    <source>
        <strain evidence="1 2">SN021</strain>
    </source>
</reference>
<dbReference type="Gene3D" id="3.90.550.20">
    <property type="match status" value="1"/>
</dbReference>
<proteinExistence type="predicted"/>
<evidence type="ECO:0000313" key="2">
    <source>
        <dbReference type="Proteomes" id="UP000515561"/>
    </source>
</evidence>
<dbReference type="Proteomes" id="UP000515561">
    <property type="component" value="Chromosome"/>
</dbReference>
<accession>A0A6S6QQT4</accession>
<dbReference type="Pfam" id="PF04488">
    <property type="entry name" value="Gly_transf_sug"/>
    <property type="match status" value="1"/>
</dbReference>
<dbReference type="RefSeq" id="WP_184092626.1">
    <property type="nucleotide sequence ID" value="NZ_AP023367.1"/>
</dbReference>
<dbReference type="Gene3D" id="3.40.50.720">
    <property type="entry name" value="NAD(P)-binding Rossmann-like Domain"/>
    <property type="match status" value="1"/>
</dbReference>
<dbReference type="InterPro" id="IPR051706">
    <property type="entry name" value="Glycosyltransferase_domain"/>
</dbReference>
<dbReference type="InterPro" id="IPR007577">
    <property type="entry name" value="GlycoTrfase_DXD_sugar-bd_CS"/>
</dbReference>
<organism evidence="1 2">
    <name type="scientific">Anaerocolumna cellulosilytica</name>
    <dbReference type="NCBI Taxonomy" id="433286"/>
    <lineage>
        <taxon>Bacteria</taxon>
        <taxon>Bacillati</taxon>
        <taxon>Bacillota</taxon>
        <taxon>Clostridia</taxon>
        <taxon>Lachnospirales</taxon>
        <taxon>Lachnospiraceae</taxon>
        <taxon>Anaerocolumna</taxon>
    </lineage>
</organism>
<dbReference type="EMBL" id="AP023367">
    <property type="protein sequence ID" value="BCJ92954.1"/>
    <property type="molecule type" value="Genomic_DNA"/>
</dbReference>
<dbReference type="GO" id="GO:0016020">
    <property type="term" value="C:membrane"/>
    <property type="evidence" value="ECO:0007669"/>
    <property type="project" value="GOC"/>
</dbReference>
<protein>
    <submittedName>
        <fullName evidence="1">Uncharacterized protein</fullName>
    </submittedName>
</protein>